<organism evidence="7 8">
    <name type="scientific">Moniliophthora roreri</name>
    <name type="common">Frosty pod rot fungus</name>
    <name type="synonym">Monilia roreri</name>
    <dbReference type="NCBI Taxonomy" id="221103"/>
    <lineage>
        <taxon>Eukaryota</taxon>
        <taxon>Fungi</taxon>
        <taxon>Dikarya</taxon>
        <taxon>Basidiomycota</taxon>
        <taxon>Agaricomycotina</taxon>
        <taxon>Agaricomycetes</taxon>
        <taxon>Agaricomycetidae</taxon>
        <taxon>Agaricales</taxon>
        <taxon>Marasmiineae</taxon>
        <taxon>Marasmiaceae</taxon>
        <taxon>Moniliophthora</taxon>
    </lineage>
</organism>
<gene>
    <name evidence="7" type="ORF">WG66_6501</name>
</gene>
<accession>A0A0W0FXC6</accession>
<dbReference type="InterPro" id="IPR017853">
    <property type="entry name" value="GH"/>
</dbReference>
<evidence type="ECO:0000256" key="4">
    <source>
        <dbReference type="RuleBase" id="RU361188"/>
    </source>
</evidence>
<protein>
    <recommendedName>
        <fullName evidence="6">Glycosyl hydrolase family 30 TIM-barrel domain-containing protein</fullName>
    </recommendedName>
</protein>
<evidence type="ECO:0000256" key="1">
    <source>
        <dbReference type="ARBA" id="ARBA00005382"/>
    </source>
</evidence>
<dbReference type="InterPro" id="IPR033453">
    <property type="entry name" value="Glyco_hydro_30_TIM-barrel"/>
</dbReference>
<feature type="domain" description="Glycosyl hydrolase family 30 TIM-barrel" evidence="6">
    <location>
        <begin position="15"/>
        <end position="133"/>
    </location>
</feature>
<comment type="similarity">
    <text evidence="1 4">Belongs to the glycosyl hydrolase 30 family.</text>
</comment>
<proteinExistence type="inferred from homology"/>
<dbReference type="EMBL" id="LATX01001533">
    <property type="protein sequence ID" value="KTB40922.1"/>
    <property type="molecule type" value="Genomic_DNA"/>
</dbReference>
<dbReference type="Gene3D" id="3.20.20.80">
    <property type="entry name" value="Glycosidases"/>
    <property type="match status" value="2"/>
</dbReference>
<dbReference type="PANTHER" id="PTHR11069:SF23">
    <property type="entry name" value="LYSOSOMAL ACID GLUCOSYLCERAMIDASE"/>
    <property type="match status" value="1"/>
</dbReference>
<evidence type="ECO:0000313" key="8">
    <source>
        <dbReference type="Proteomes" id="UP000054988"/>
    </source>
</evidence>
<evidence type="ECO:0000313" key="7">
    <source>
        <dbReference type="EMBL" id="KTB40922.1"/>
    </source>
</evidence>
<feature type="signal peptide" evidence="5">
    <location>
        <begin position="1"/>
        <end position="20"/>
    </location>
</feature>
<reference evidence="7 8" key="1">
    <citation type="submission" date="2015-12" db="EMBL/GenBank/DDBJ databases">
        <title>Draft genome sequence of Moniliophthora roreri, the causal agent of frosty pod rot of cacao.</title>
        <authorList>
            <person name="Aime M.C."/>
            <person name="Diaz-Valderrama J.R."/>
            <person name="Kijpornyongpan T."/>
            <person name="Phillips-Mora W."/>
        </authorList>
    </citation>
    <scope>NUCLEOTIDE SEQUENCE [LARGE SCALE GENOMIC DNA]</scope>
    <source>
        <strain evidence="7 8">MCA 2952</strain>
    </source>
</reference>
<feature type="chain" id="PRO_5006902219" description="Glycosyl hydrolase family 30 TIM-barrel domain-containing protein" evidence="5">
    <location>
        <begin position="21"/>
        <end position="369"/>
    </location>
</feature>
<sequence>MCEFRLVHVIFLSLVTTVYSLDDVSGDTSFSQFDINRAPSYLFSVLKDILSVNPRIKVHIVPWSPPGWMKDTGTMTGGTLRSDMVQYYSTYLLKAAQAYQEMGIPLYAISIQNEPMNDNPTYPTCTMTPSMEGQIGMSLRDQLNSNGLENVKIIGFDHNWVYAGDYPISLVRVLTWTSFRYTKLGLTPYFDIEAFTATKASSQIKIYSIKPFLPSWIGSLEHYSESGLMWNIALDGNGNPMLSSSSSCKPPCRALVNVEDDGSYSFNQEFTSMAHVAKATIPKDVGGPFARRIGVGLSGSLGWAVRVGAFVTERSSSSELPRYSLVVLNWYDNASSEWNPVPIEATIDFRGVQATYTFPVGITTMSWYA</sequence>
<dbReference type="Pfam" id="PF02055">
    <property type="entry name" value="Glyco_hydro_30"/>
    <property type="match status" value="1"/>
</dbReference>
<keyword evidence="4" id="KW-0326">Glycosidase</keyword>
<evidence type="ECO:0000256" key="3">
    <source>
        <dbReference type="ARBA" id="ARBA00022801"/>
    </source>
</evidence>
<evidence type="ECO:0000256" key="2">
    <source>
        <dbReference type="ARBA" id="ARBA00022729"/>
    </source>
</evidence>
<name>A0A0W0FXC6_MONRR</name>
<dbReference type="GO" id="GO:0016020">
    <property type="term" value="C:membrane"/>
    <property type="evidence" value="ECO:0007669"/>
    <property type="project" value="GOC"/>
</dbReference>
<keyword evidence="2 5" id="KW-0732">Signal</keyword>
<dbReference type="eggNOG" id="KOG2566">
    <property type="taxonomic scope" value="Eukaryota"/>
</dbReference>
<dbReference type="InterPro" id="IPR001139">
    <property type="entry name" value="Glyco_hydro_30"/>
</dbReference>
<evidence type="ECO:0000259" key="6">
    <source>
        <dbReference type="Pfam" id="PF02055"/>
    </source>
</evidence>
<dbReference type="PANTHER" id="PTHR11069">
    <property type="entry name" value="GLUCOSYLCERAMIDASE"/>
    <property type="match status" value="1"/>
</dbReference>
<dbReference type="Proteomes" id="UP000054988">
    <property type="component" value="Unassembled WGS sequence"/>
</dbReference>
<dbReference type="GO" id="GO:0006680">
    <property type="term" value="P:glucosylceramide catabolic process"/>
    <property type="evidence" value="ECO:0007669"/>
    <property type="project" value="TreeGrafter"/>
</dbReference>
<dbReference type="AlphaFoldDB" id="A0A0W0FXC6"/>
<keyword evidence="3 4" id="KW-0378">Hydrolase</keyword>
<dbReference type="GO" id="GO:0004348">
    <property type="term" value="F:glucosylceramidase activity"/>
    <property type="evidence" value="ECO:0007669"/>
    <property type="project" value="InterPro"/>
</dbReference>
<dbReference type="SUPFAM" id="SSF51445">
    <property type="entry name" value="(Trans)glycosidases"/>
    <property type="match status" value="1"/>
</dbReference>
<comment type="caution">
    <text evidence="7">The sequence shown here is derived from an EMBL/GenBank/DDBJ whole genome shotgun (WGS) entry which is preliminary data.</text>
</comment>
<evidence type="ECO:0000256" key="5">
    <source>
        <dbReference type="SAM" id="SignalP"/>
    </source>
</evidence>